<keyword evidence="1" id="KW-0732">Signal</keyword>
<dbReference type="NCBIfam" id="TIGR04183">
    <property type="entry name" value="Por_Secre_tail"/>
    <property type="match status" value="1"/>
</dbReference>
<accession>A0ABY4F676</accession>
<proteinExistence type="predicted"/>
<protein>
    <submittedName>
        <fullName evidence="3">T9SS type A sorting domain-containing protein</fullName>
    </submittedName>
</protein>
<keyword evidence="4" id="KW-1185">Reference proteome</keyword>
<evidence type="ECO:0000256" key="1">
    <source>
        <dbReference type="SAM" id="SignalP"/>
    </source>
</evidence>
<feature type="domain" description="Secretion system C-terminal sorting" evidence="2">
    <location>
        <begin position="389"/>
        <end position="456"/>
    </location>
</feature>
<dbReference type="Pfam" id="PF02012">
    <property type="entry name" value="BNR"/>
    <property type="match status" value="1"/>
</dbReference>
<evidence type="ECO:0000313" key="4">
    <source>
        <dbReference type="Proteomes" id="UP000831785"/>
    </source>
</evidence>
<dbReference type="Pfam" id="PF18962">
    <property type="entry name" value="Por_Secre_tail"/>
    <property type="match status" value="1"/>
</dbReference>
<evidence type="ECO:0000313" key="3">
    <source>
        <dbReference type="EMBL" id="UOQ52033.1"/>
    </source>
</evidence>
<dbReference type="InterPro" id="IPR026444">
    <property type="entry name" value="Secre_tail"/>
</dbReference>
<reference evidence="3 4" key="1">
    <citation type="submission" date="2022-04" db="EMBL/GenBank/DDBJ databases">
        <title>Hymenobacter sp. isolated from the air.</title>
        <authorList>
            <person name="Won M."/>
            <person name="Lee C.-M."/>
            <person name="Woen H.-Y."/>
            <person name="Kwon S.-W."/>
        </authorList>
    </citation>
    <scope>NUCLEOTIDE SEQUENCE [LARGE SCALE GENOMIC DNA]</scope>
    <source>
        <strain evidence="4">5116 S-27</strain>
    </source>
</reference>
<dbReference type="Proteomes" id="UP000831785">
    <property type="component" value="Chromosome"/>
</dbReference>
<evidence type="ECO:0000259" key="2">
    <source>
        <dbReference type="Pfam" id="PF18962"/>
    </source>
</evidence>
<sequence>MSSSPRPRLAQATFRAAFCLLLLFVGSTSAQAQIPTAWQTTHSFPYGPKMGLAATGDSTLITAVEAGVLRTANRGRTWTLALRAHYVTSIFATPSGLLLAGGVGKLYRSRNGGLNWDSTRLATVYPVVAMTAAPQGGLLVGTGALDAAGNEVGSGVFFSADNGQTWSARNTGLGAGRFVNHVAADSQGRLYATVTDEVVKNQPGLYMSFDDGLHWQYLPIRLAGPGWPDPVSAFDVTALAVSPQDSLLCSFTGAYQGIGVMGNFAKSLSQITDPTIGWTVRGGTSGQNWWFREPLNTFFFARNGTWFNSRQGLPNTGGTLMSRNHGRSWTLLRNGLGVGVGGLREVQQFAEFADGKVYMVQNTDPLVYWLDAGTALASAPPQLTASLQLFPNPATSVVHLANHTGQAIRSLTLTDLSGRLVRRFEVAAADNAPALPLHDQAPGLYLLNVTLGDARVVRLHLIRQ</sequence>
<name>A0ABY4F676_9BACT</name>
<dbReference type="EMBL" id="CP095049">
    <property type="protein sequence ID" value="UOQ52033.1"/>
    <property type="molecule type" value="Genomic_DNA"/>
</dbReference>
<feature type="chain" id="PRO_5045267552" evidence="1">
    <location>
        <begin position="33"/>
        <end position="464"/>
    </location>
</feature>
<dbReference type="SUPFAM" id="SSF110296">
    <property type="entry name" value="Oligoxyloglucan reducing end-specific cellobiohydrolase"/>
    <property type="match status" value="1"/>
</dbReference>
<gene>
    <name evidence="3" type="ORF">MUN80_19995</name>
</gene>
<feature type="signal peptide" evidence="1">
    <location>
        <begin position="1"/>
        <end position="32"/>
    </location>
</feature>
<dbReference type="Gene3D" id="2.130.10.10">
    <property type="entry name" value="YVTN repeat-like/Quinoprotein amine dehydrogenase"/>
    <property type="match status" value="1"/>
</dbReference>
<dbReference type="InterPro" id="IPR015943">
    <property type="entry name" value="WD40/YVTN_repeat-like_dom_sf"/>
</dbReference>
<dbReference type="RefSeq" id="WP_244715639.1">
    <property type="nucleotide sequence ID" value="NZ_CP095049.1"/>
</dbReference>
<organism evidence="3 4">
    <name type="scientific">Hymenobacter cellulosivorans</name>
    <dbReference type="NCBI Taxonomy" id="2932249"/>
    <lineage>
        <taxon>Bacteria</taxon>
        <taxon>Pseudomonadati</taxon>
        <taxon>Bacteroidota</taxon>
        <taxon>Cytophagia</taxon>
        <taxon>Cytophagales</taxon>
        <taxon>Hymenobacteraceae</taxon>
        <taxon>Hymenobacter</taxon>
    </lineage>
</organism>
<dbReference type="CDD" id="cd15482">
    <property type="entry name" value="Sialidase_non-viral"/>
    <property type="match status" value="1"/>
</dbReference>
<dbReference type="InterPro" id="IPR002860">
    <property type="entry name" value="BNR_rpt"/>
</dbReference>